<evidence type="ECO:0000313" key="1">
    <source>
        <dbReference type="EMBL" id="KAH3816742.1"/>
    </source>
</evidence>
<accession>A0A9D4JQX9</accession>
<reference evidence="1" key="2">
    <citation type="submission" date="2020-11" db="EMBL/GenBank/DDBJ databases">
        <authorList>
            <person name="McCartney M.A."/>
            <person name="Auch B."/>
            <person name="Kono T."/>
            <person name="Mallez S."/>
            <person name="Becker A."/>
            <person name="Gohl D.M."/>
            <person name="Silverstein K.A.T."/>
            <person name="Koren S."/>
            <person name="Bechman K.B."/>
            <person name="Herman A."/>
            <person name="Abrahante J.E."/>
            <person name="Garbe J."/>
        </authorList>
    </citation>
    <scope>NUCLEOTIDE SEQUENCE</scope>
    <source>
        <strain evidence="1">Duluth1</strain>
        <tissue evidence="1">Whole animal</tissue>
    </source>
</reference>
<evidence type="ECO:0000313" key="2">
    <source>
        <dbReference type="Proteomes" id="UP000828390"/>
    </source>
</evidence>
<keyword evidence="2" id="KW-1185">Reference proteome</keyword>
<comment type="caution">
    <text evidence="1">The sequence shown here is derived from an EMBL/GenBank/DDBJ whole genome shotgun (WGS) entry which is preliminary data.</text>
</comment>
<dbReference type="Proteomes" id="UP000828390">
    <property type="component" value="Unassembled WGS sequence"/>
</dbReference>
<protein>
    <submittedName>
        <fullName evidence="1">Uncharacterized protein</fullName>
    </submittedName>
</protein>
<dbReference type="EMBL" id="JAIWYP010000005">
    <property type="protein sequence ID" value="KAH3816742.1"/>
    <property type="molecule type" value="Genomic_DNA"/>
</dbReference>
<name>A0A9D4JQX9_DREPO</name>
<gene>
    <name evidence="1" type="ORF">DPMN_118263</name>
</gene>
<organism evidence="1 2">
    <name type="scientific">Dreissena polymorpha</name>
    <name type="common">Zebra mussel</name>
    <name type="synonym">Mytilus polymorpha</name>
    <dbReference type="NCBI Taxonomy" id="45954"/>
    <lineage>
        <taxon>Eukaryota</taxon>
        <taxon>Metazoa</taxon>
        <taxon>Spiralia</taxon>
        <taxon>Lophotrochozoa</taxon>
        <taxon>Mollusca</taxon>
        <taxon>Bivalvia</taxon>
        <taxon>Autobranchia</taxon>
        <taxon>Heteroconchia</taxon>
        <taxon>Euheterodonta</taxon>
        <taxon>Imparidentia</taxon>
        <taxon>Neoheterodontei</taxon>
        <taxon>Myida</taxon>
        <taxon>Dreissenoidea</taxon>
        <taxon>Dreissenidae</taxon>
        <taxon>Dreissena</taxon>
    </lineage>
</organism>
<sequence length="61" mass="7079">MDVLESVEHGAALRRLIELRYHSRWFRLTQADERAHVFAVNIEDCADRRIGHCDTSGNLEV</sequence>
<dbReference type="AlphaFoldDB" id="A0A9D4JQX9"/>
<reference evidence="1" key="1">
    <citation type="journal article" date="2019" name="bioRxiv">
        <title>The Genome of the Zebra Mussel, Dreissena polymorpha: A Resource for Invasive Species Research.</title>
        <authorList>
            <person name="McCartney M.A."/>
            <person name="Auch B."/>
            <person name="Kono T."/>
            <person name="Mallez S."/>
            <person name="Zhang Y."/>
            <person name="Obille A."/>
            <person name="Becker A."/>
            <person name="Abrahante J.E."/>
            <person name="Garbe J."/>
            <person name="Badalamenti J.P."/>
            <person name="Herman A."/>
            <person name="Mangelson H."/>
            <person name="Liachko I."/>
            <person name="Sullivan S."/>
            <person name="Sone E.D."/>
            <person name="Koren S."/>
            <person name="Silverstein K.A.T."/>
            <person name="Beckman K.B."/>
            <person name="Gohl D.M."/>
        </authorList>
    </citation>
    <scope>NUCLEOTIDE SEQUENCE</scope>
    <source>
        <strain evidence="1">Duluth1</strain>
        <tissue evidence="1">Whole animal</tissue>
    </source>
</reference>
<proteinExistence type="predicted"/>